<dbReference type="NCBIfam" id="NF001124">
    <property type="entry name" value="PRK00139.1-2"/>
    <property type="match status" value="1"/>
</dbReference>
<name>A0A6J6WL95_9ZZZZ</name>
<dbReference type="NCBIfam" id="NF001126">
    <property type="entry name" value="PRK00139.1-4"/>
    <property type="match status" value="1"/>
</dbReference>
<dbReference type="GO" id="GO:0016881">
    <property type="term" value="F:acid-amino acid ligase activity"/>
    <property type="evidence" value="ECO:0007669"/>
    <property type="project" value="InterPro"/>
</dbReference>
<dbReference type="InterPro" id="IPR036565">
    <property type="entry name" value="Mur-like_cat_sf"/>
</dbReference>
<proteinExistence type="inferred from homology"/>
<sequence length="490" mass="52323">MNVTDGARSLRQVIDLLGASTESFSAAQLATTVLGITVESSKVSNGFIFVALPGEHTHGAHFVPDALSRGAIALITDEEGERISGLQIPMVKIKKVREMVGALSSFVYGDPSTSMQVVAVTGTNGKTTVTSLLEYFWNRSGISAGVIGTLGARFYTEGKLVSLPSARTTPESCELQAELALMRDAGVKAVAMEVSSHALSLHRVDGIHFKLALFTNLSQDHLDFHHTMEEYFLAKSKLFTSIFSECALINVDDSYGKRLFADCEISSVSISSAVGDWQLSLSNLELTSPSGKRHIFESPLVGDFNQMNAAMALVAFAQTGGNIDEGIELLRSFPGVPGRLERVGNGAPLILVDYAHTPDAVTRVLASLRSHTSGRIIAVLGCGGDRDSLKRPEMGRALQEGADIAIATSDNPRSEDPAAILAAMCGENFNGSQILDRREAISYAISQATDVDLVLIAGKGHEQGQEVDGVITPFDDREVALEILAKRGRS</sequence>
<dbReference type="InterPro" id="IPR005761">
    <property type="entry name" value="UDP-N-AcMur-Glu-dNH2Pim_ligase"/>
</dbReference>
<dbReference type="SUPFAM" id="SSF53244">
    <property type="entry name" value="MurD-like peptide ligases, peptide-binding domain"/>
    <property type="match status" value="1"/>
</dbReference>
<dbReference type="Pfam" id="PF02875">
    <property type="entry name" value="Mur_ligase_C"/>
    <property type="match status" value="1"/>
</dbReference>
<dbReference type="Gene3D" id="3.90.190.20">
    <property type="entry name" value="Mur ligase, C-terminal domain"/>
    <property type="match status" value="1"/>
</dbReference>
<protein>
    <submittedName>
        <fullName evidence="5">Unannotated protein</fullName>
    </submittedName>
</protein>
<dbReference type="AlphaFoldDB" id="A0A6J6WL95"/>
<evidence type="ECO:0000313" key="5">
    <source>
        <dbReference type="EMBL" id="CAB4784306.1"/>
    </source>
</evidence>
<dbReference type="SUPFAM" id="SSF63418">
    <property type="entry name" value="MurE/MurF N-terminal domain"/>
    <property type="match status" value="1"/>
</dbReference>
<dbReference type="InterPro" id="IPR036615">
    <property type="entry name" value="Mur_ligase_C_dom_sf"/>
</dbReference>
<organism evidence="5">
    <name type="scientific">freshwater metagenome</name>
    <dbReference type="NCBI Taxonomy" id="449393"/>
    <lineage>
        <taxon>unclassified sequences</taxon>
        <taxon>metagenomes</taxon>
        <taxon>ecological metagenomes</taxon>
    </lineage>
</organism>
<dbReference type="GO" id="GO:0005524">
    <property type="term" value="F:ATP binding"/>
    <property type="evidence" value="ECO:0007669"/>
    <property type="project" value="InterPro"/>
</dbReference>
<dbReference type="GO" id="GO:0051301">
    <property type="term" value="P:cell division"/>
    <property type="evidence" value="ECO:0007669"/>
    <property type="project" value="InterPro"/>
</dbReference>
<dbReference type="PANTHER" id="PTHR23135">
    <property type="entry name" value="MUR LIGASE FAMILY MEMBER"/>
    <property type="match status" value="1"/>
</dbReference>
<feature type="domain" description="Mur ligase C-terminal" evidence="3">
    <location>
        <begin position="338"/>
        <end position="460"/>
    </location>
</feature>
<evidence type="ECO:0000259" key="4">
    <source>
        <dbReference type="Pfam" id="PF08245"/>
    </source>
</evidence>
<feature type="domain" description="Mur ligase central" evidence="4">
    <location>
        <begin position="120"/>
        <end position="315"/>
    </location>
</feature>
<dbReference type="NCBIfam" id="TIGR01085">
    <property type="entry name" value="murE"/>
    <property type="match status" value="1"/>
</dbReference>
<dbReference type="HAMAP" id="MF_00208">
    <property type="entry name" value="MurE"/>
    <property type="match status" value="1"/>
</dbReference>
<dbReference type="Gene3D" id="3.40.1190.10">
    <property type="entry name" value="Mur-like, catalytic domain"/>
    <property type="match status" value="1"/>
</dbReference>
<evidence type="ECO:0000259" key="2">
    <source>
        <dbReference type="Pfam" id="PF01225"/>
    </source>
</evidence>
<dbReference type="InterPro" id="IPR013221">
    <property type="entry name" value="Mur_ligase_cen"/>
</dbReference>
<reference evidence="5" key="1">
    <citation type="submission" date="2020-05" db="EMBL/GenBank/DDBJ databases">
        <authorList>
            <person name="Chiriac C."/>
            <person name="Salcher M."/>
            <person name="Ghai R."/>
            <person name="Kavagutti S V."/>
        </authorList>
    </citation>
    <scope>NUCLEOTIDE SEQUENCE</scope>
</reference>
<dbReference type="GO" id="GO:0008360">
    <property type="term" value="P:regulation of cell shape"/>
    <property type="evidence" value="ECO:0007669"/>
    <property type="project" value="InterPro"/>
</dbReference>
<dbReference type="EMBL" id="CAEZZQ010000114">
    <property type="protein sequence ID" value="CAB4784306.1"/>
    <property type="molecule type" value="Genomic_DNA"/>
</dbReference>
<dbReference type="Pfam" id="PF08245">
    <property type="entry name" value="Mur_ligase_M"/>
    <property type="match status" value="1"/>
</dbReference>
<dbReference type="SUPFAM" id="SSF53623">
    <property type="entry name" value="MurD-like peptide ligases, catalytic domain"/>
    <property type="match status" value="1"/>
</dbReference>
<dbReference type="InterPro" id="IPR035911">
    <property type="entry name" value="MurE/MurF_N"/>
</dbReference>
<accession>A0A6J6WL95</accession>
<evidence type="ECO:0000259" key="3">
    <source>
        <dbReference type="Pfam" id="PF02875"/>
    </source>
</evidence>
<dbReference type="PANTHER" id="PTHR23135:SF4">
    <property type="entry name" value="UDP-N-ACETYLMURAMOYL-L-ALANYL-D-GLUTAMATE--2,6-DIAMINOPIMELATE LIGASE MURE HOMOLOG, CHLOROPLASTIC"/>
    <property type="match status" value="1"/>
</dbReference>
<comment type="similarity">
    <text evidence="1">Belongs to the MurCDEF family. MurE subfamily.</text>
</comment>
<dbReference type="InterPro" id="IPR000713">
    <property type="entry name" value="Mur_ligase_N"/>
</dbReference>
<dbReference type="GO" id="GO:0005737">
    <property type="term" value="C:cytoplasm"/>
    <property type="evidence" value="ECO:0007669"/>
    <property type="project" value="InterPro"/>
</dbReference>
<dbReference type="Pfam" id="PF01225">
    <property type="entry name" value="Mur_ligase"/>
    <property type="match status" value="1"/>
</dbReference>
<gene>
    <name evidence="5" type="ORF">UFOPK2894_01403</name>
</gene>
<dbReference type="InterPro" id="IPR004101">
    <property type="entry name" value="Mur_ligase_C"/>
</dbReference>
<feature type="domain" description="Mur ligase N-terminal catalytic" evidence="2">
    <location>
        <begin position="35"/>
        <end position="106"/>
    </location>
</feature>
<dbReference type="Gene3D" id="3.40.1390.10">
    <property type="entry name" value="MurE/MurF, N-terminal domain"/>
    <property type="match status" value="1"/>
</dbReference>
<evidence type="ECO:0000256" key="1">
    <source>
        <dbReference type="ARBA" id="ARBA00005898"/>
    </source>
</evidence>